<dbReference type="EMBL" id="GBRH01281627">
    <property type="protein sequence ID" value="JAD16268.1"/>
    <property type="molecule type" value="Transcribed_RNA"/>
</dbReference>
<protein>
    <submittedName>
        <fullName evidence="1">Uncharacterized protein</fullName>
    </submittedName>
</protein>
<accession>A0A0A8XU33</accession>
<reference evidence="1" key="2">
    <citation type="journal article" date="2015" name="Data Brief">
        <title>Shoot transcriptome of the giant reed, Arundo donax.</title>
        <authorList>
            <person name="Barrero R.A."/>
            <person name="Guerrero F.D."/>
            <person name="Moolhuijzen P."/>
            <person name="Goolsby J.A."/>
            <person name="Tidwell J."/>
            <person name="Bellgard S.E."/>
            <person name="Bellgard M.I."/>
        </authorList>
    </citation>
    <scope>NUCLEOTIDE SEQUENCE</scope>
    <source>
        <tissue evidence="1">Shoot tissue taken approximately 20 cm above the soil surface</tissue>
    </source>
</reference>
<organism evidence="1">
    <name type="scientific">Arundo donax</name>
    <name type="common">Giant reed</name>
    <name type="synonym">Donax arundinaceus</name>
    <dbReference type="NCBI Taxonomy" id="35708"/>
    <lineage>
        <taxon>Eukaryota</taxon>
        <taxon>Viridiplantae</taxon>
        <taxon>Streptophyta</taxon>
        <taxon>Embryophyta</taxon>
        <taxon>Tracheophyta</taxon>
        <taxon>Spermatophyta</taxon>
        <taxon>Magnoliopsida</taxon>
        <taxon>Liliopsida</taxon>
        <taxon>Poales</taxon>
        <taxon>Poaceae</taxon>
        <taxon>PACMAD clade</taxon>
        <taxon>Arundinoideae</taxon>
        <taxon>Arundineae</taxon>
        <taxon>Arundo</taxon>
    </lineage>
</organism>
<reference evidence="1" key="1">
    <citation type="submission" date="2014-09" db="EMBL/GenBank/DDBJ databases">
        <authorList>
            <person name="Magalhaes I.L.F."/>
            <person name="Oliveira U."/>
            <person name="Santos F.R."/>
            <person name="Vidigal T.H.D.A."/>
            <person name="Brescovit A.D."/>
            <person name="Santos A.J."/>
        </authorList>
    </citation>
    <scope>NUCLEOTIDE SEQUENCE</scope>
    <source>
        <tissue evidence="1">Shoot tissue taken approximately 20 cm above the soil surface</tissue>
    </source>
</reference>
<dbReference type="AlphaFoldDB" id="A0A0A8XU33"/>
<sequence>MYYLDASFTSGLMARTSSARGYIDSLIRRQIVIRINHLSIGCHLHQNAPPMTDDVKREASHQRVRNMSVFVTGNIYSGVAHEI</sequence>
<proteinExistence type="predicted"/>
<name>A0A0A8XU33_ARUDO</name>
<evidence type="ECO:0000313" key="1">
    <source>
        <dbReference type="EMBL" id="JAD16268.1"/>
    </source>
</evidence>